<dbReference type="Pfam" id="PF01541">
    <property type="entry name" value="GIY-YIG"/>
    <property type="match status" value="1"/>
</dbReference>
<dbReference type="STRING" id="888741.HMPREF9098_1729"/>
<evidence type="ECO:0000259" key="2">
    <source>
        <dbReference type="PROSITE" id="PS50164"/>
    </source>
</evidence>
<dbReference type="PANTHER" id="PTHR34477">
    <property type="entry name" value="UPF0213 PROTEIN YHBQ"/>
    <property type="match status" value="1"/>
</dbReference>
<dbReference type="Proteomes" id="UP000004088">
    <property type="component" value="Unassembled WGS sequence"/>
</dbReference>
<evidence type="ECO:0000256" key="1">
    <source>
        <dbReference type="ARBA" id="ARBA00007435"/>
    </source>
</evidence>
<dbReference type="RefSeq" id="WP_003783580.1">
    <property type="nucleotide sequence ID" value="NZ_GL870929.1"/>
</dbReference>
<feature type="domain" description="GIY-YIG" evidence="2">
    <location>
        <begin position="1"/>
        <end position="76"/>
    </location>
</feature>
<dbReference type="HOGENOM" id="CLU_135650_0_2_4"/>
<keyword evidence="4" id="KW-1185">Reference proteome</keyword>
<comment type="similarity">
    <text evidence="1">Belongs to the UPF0213 family.</text>
</comment>
<evidence type="ECO:0000313" key="3">
    <source>
        <dbReference type="EMBL" id="EGC16926.1"/>
    </source>
</evidence>
<dbReference type="InterPro" id="IPR050190">
    <property type="entry name" value="UPF0213_domain"/>
</dbReference>
<protein>
    <submittedName>
        <fullName evidence="3">GIY-YIG catalytic domain protein</fullName>
    </submittedName>
</protein>
<dbReference type="SUPFAM" id="SSF82771">
    <property type="entry name" value="GIY-YIG endonuclease"/>
    <property type="match status" value="1"/>
</dbReference>
<dbReference type="EMBL" id="AEWV01000030">
    <property type="protein sequence ID" value="EGC16926.1"/>
    <property type="molecule type" value="Genomic_DNA"/>
</dbReference>
<accession>F0F0U4</accession>
<dbReference type="CDD" id="cd10456">
    <property type="entry name" value="GIY-YIG_UPF0213"/>
    <property type="match status" value="1"/>
</dbReference>
<dbReference type="InterPro" id="IPR035901">
    <property type="entry name" value="GIY-YIG_endonuc_sf"/>
</dbReference>
<dbReference type="InterPro" id="IPR000305">
    <property type="entry name" value="GIY-YIG_endonuc"/>
</dbReference>
<organism evidence="3 4">
    <name type="scientific">Kingella denitrificans ATCC 33394</name>
    <dbReference type="NCBI Taxonomy" id="888741"/>
    <lineage>
        <taxon>Bacteria</taxon>
        <taxon>Pseudomonadati</taxon>
        <taxon>Pseudomonadota</taxon>
        <taxon>Betaproteobacteria</taxon>
        <taxon>Neisseriales</taxon>
        <taxon>Neisseriaceae</taxon>
        <taxon>Kingella</taxon>
    </lineage>
</organism>
<dbReference type="PANTHER" id="PTHR34477:SF1">
    <property type="entry name" value="UPF0213 PROTEIN YHBQ"/>
    <property type="match status" value="1"/>
</dbReference>
<gene>
    <name evidence="3" type="ORF">HMPREF9098_1729</name>
</gene>
<name>F0F0U4_9NEIS</name>
<evidence type="ECO:0000313" key="4">
    <source>
        <dbReference type="Proteomes" id="UP000004088"/>
    </source>
</evidence>
<proteinExistence type="inferred from homology"/>
<reference evidence="3 4" key="1">
    <citation type="submission" date="2011-01" db="EMBL/GenBank/DDBJ databases">
        <authorList>
            <person name="Muzny D."/>
            <person name="Qin X."/>
            <person name="Deng J."/>
            <person name="Jiang H."/>
            <person name="Liu Y."/>
            <person name="Qu J."/>
            <person name="Song X.-Z."/>
            <person name="Zhang L."/>
            <person name="Thornton R."/>
            <person name="Coyle M."/>
            <person name="Francisco L."/>
            <person name="Jackson L."/>
            <person name="Javaid M."/>
            <person name="Korchina V."/>
            <person name="Kovar C."/>
            <person name="Mata R."/>
            <person name="Mathew T."/>
            <person name="Ngo R."/>
            <person name="Nguyen L."/>
            <person name="Nguyen N."/>
            <person name="Okwuonu G."/>
            <person name="Ongeri F."/>
            <person name="Pham C."/>
            <person name="Simmons D."/>
            <person name="Wilczek-Boney K."/>
            <person name="Hale W."/>
            <person name="Jakkamsetti A."/>
            <person name="Pham P."/>
            <person name="Ruth R."/>
            <person name="San Lucas F."/>
            <person name="Warren J."/>
            <person name="Zhang J."/>
            <person name="Zhao Z."/>
            <person name="Zhou C."/>
            <person name="Zhu D."/>
            <person name="Lee S."/>
            <person name="Bess C."/>
            <person name="Blankenburg K."/>
            <person name="Forbes L."/>
            <person name="Fu Q."/>
            <person name="Gubbala S."/>
            <person name="Hirani K."/>
            <person name="Jayaseelan J.C."/>
            <person name="Lara F."/>
            <person name="Munidasa M."/>
            <person name="Palculict T."/>
            <person name="Patil S."/>
            <person name="Pu L.-L."/>
            <person name="Saada N."/>
            <person name="Tang L."/>
            <person name="Weissenberger G."/>
            <person name="Zhu Y."/>
            <person name="Hemphill L."/>
            <person name="Shang Y."/>
            <person name="Youmans B."/>
            <person name="Ayvaz T."/>
            <person name="Ross M."/>
            <person name="Santibanez J."/>
            <person name="Aqrawi P."/>
            <person name="Gross S."/>
            <person name="Joshi V."/>
            <person name="Fowler G."/>
            <person name="Nazareth L."/>
            <person name="Reid J."/>
            <person name="Worley K."/>
            <person name="Petrosino J."/>
            <person name="Highlander S."/>
            <person name="Gibbs R."/>
        </authorList>
    </citation>
    <scope>NUCLEOTIDE SEQUENCE [LARGE SCALE GENOMIC DNA]</scope>
    <source>
        <strain evidence="3 4">ATCC 33394</strain>
    </source>
</reference>
<sequence length="85" mass="9820">MQWCVYLIWCADGSLYCGISNHAAKRWQAHQKGQAARYTRMRGVVEMRIVACCLTHSQALQWEYALKQKTRRQKLAYWAAGCPVA</sequence>
<comment type="caution">
    <text evidence="3">The sequence shown here is derived from an EMBL/GenBank/DDBJ whole genome shotgun (WGS) entry which is preliminary data.</text>
</comment>
<dbReference type="AlphaFoldDB" id="F0F0U4"/>
<dbReference type="Gene3D" id="3.40.1440.10">
    <property type="entry name" value="GIY-YIG endonuclease"/>
    <property type="match status" value="1"/>
</dbReference>
<dbReference type="PROSITE" id="PS50164">
    <property type="entry name" value="GIY_YIG"/>
    <property type="match status" value="1"/>
</dbReference>